<feature type="domain" description="Sigma-54 factor interaction" evidence="6">
    <location>
        <begin position="327"/>
        <end position="553"/>
    </location>
</feature>
<name>A0A9C7G5Z5_9BACI</name>
<dbReference type="GO" id="GO:0006355">
    <property type="term" value="P:regulation of DNA-templated transcription"/>
    <property type="evidence" value="ECO:0007669"/>
    <property type="project" value="InterPro"/>
</dbReference>
<dbReference type="PANTHER" id="PTHR32071:SF57">
    <property type="entry name" value="C4-DICARBOXYLATE TRANSPORT TRANSCRIPTIONAL REGULATORY PROTEIN DCTD"/>
    <property type="match status" value="1"/>
</dbReference>
<dbReference type="InterPro" id="IPR002078">
    <property type="entry name" value="Sigma_54_int"/>
</dbReference>
<gene>
    <name evidence="7" type="primary">norR_1</name>
    <name evidence="7" type="ORF">NEOCIP111885_00222</name>
</gene>
<dbReference type="InterPro" id="IPR000014">
    <property type="entry name" value="PAS"/>
</dbReference>
<evidence type="ECO:0000256" key="4">
    <source>
        <dbReference type="ARBA" id="ARBA00023125"/>
    </source>
</evidence>
<dbReference type="InterPro" id="IPR025943">
    <property type="entry name" value="Sigma_54_int_dom_ATP-bd_2"/>
</dbReference>
<dbReference type="Pfam" id="PF25601">
    <property type="entry name" value="AAA_lid_14"/>
    <property type="match status" value="1"/>
</dbReference>
<dbReference type="SMART" id="SM00382">
    <property type="entry name" value="AAA"/>
    <property type="match status" value="1"/>
</dbReference>
<dbReference type="CDD" id="cd00009">
    <property type="entry name" value="AAA"/>
    <property type="match status" value="1"/>
</dbReference>
<keyword evidence="5" id="KW-0804">Transcription</keyword>
<dbReference type="InterPro" id="IPR003593">
    <property type="entry name" value="AAA+_ATPase"/>
</dbReference>
<dbReference type="SUPFAM" id="SSF52540">
    <property type="entry name" value="P-loop containing nucleoside triphosphate hydrolases"/>
    <property type="match status" value="1"/>
</dbReference>
<evidence type="ECO:0000259" key="6">
    <source>
        <dbReference type="PROSITE" id="PS50045"/>
    </source>
</evidence>
<reference evidence="7" key="1">
    <citation type="submission" date="2021-10" db="EMBL/GenBank/DDBJ databases">
        <authorList>
            <person name="Criscuolo A."/>
        </authorList>
    </citation>
    <scope>NUCLEOTIDE SEQUENCE</scope>
    <source>
        <strain evidence="7">CIP111885</strain>
    </source>
</reference>
<dbReference type="Gene3D" id="1.10.8.60">
    <property type="match status" value="1"/>
</dbReference>
<dbReference type="InterPro" id="IPR025944">
    <property type="entry name" value="Sigma_54_int_dom_CS"/>
</dbReference>
<organism evidence="7 8">
    <name type="scientific">Pseudoneobacillus rhizosphaerae</name>
    <dbReference type="NCBI Taxonomy" id="2880968"/>
    <lineage>
        <taxon>Bacteria</taxon>
        <taxon>Bacillati</taxon>
        <taxon>Bacillota</taxon>
        <taxon>Bacilli</taxon>
        <taxon>Bacillales</taxon>
        <taxon>Bacillaceae</taxon>
        <taxon>Pseudoneobacillus</taxon>
    </lineage>
</organism>
<accession>A0A9C7G5Z5</accession>
<evidence type="ECO:0000256" key="5">
    <source>
        <dbReference type="ARBA" id="ARBA00023163"/>
    </source>
</evidence>
<evidence type="ECO:0000256" key="2">
    <source>
        <dbReference type="ARBA" id="ARBA00022840"/>
    </source>
</evidence>
<dbReference type="SMART" id="SM00091">
    <property type="entry name" value="PAS"/>
    <property type="match status" value="1"/>
</dbReference>
<dbReference type="Gene3D" id="3.30.450.20">
    <property type="entry name" value="PAS domain"/>
    <property type="match status" value="1"/>
</dbReference>
<dbReference type="Gene3D" id="3.40.50.300">
    <property type="entry name" value="P-loop containing nucleotide triphosphate hydrolases"/>
    <property type="match status" value="1"/>
</dbReference>
<keyword evidence="2" id="KW-0067">ATP-binding</keyword>
<sequence>MKNILLVTKSEEAFLLVKKQLEDLFSGLIQVFGELDGGSFQGKADLVVATFNHEKLIEFPKERILLAKRTIHVSCMEKLMQIPSSTSCYVASNTYDASVESIEMLKGFGIQLNMIPYPEGGTDLNKDISTVITHDLSLINPTRFSNVIEVGFRPLDFSTIVEIAVFLKLPISTQSVYKASNMDEIIRLNMSLSQSVQQLKNINLQVEAIVNASQDGIVTLNSEKKIIQMNKAILGFLHKSAGSTELLGRDFSDVFPSFDQIQNRDHYLYSLNETRFVVQQLPITLANGEIGTLIVFREINQLQQREQEVRRKIHAPGFISRYQFSHLIGSSPLIKETIEKATRLGQFEQPILISGENGTGKEIFAHSIHHVSKRRDQPFVPINFAGLPESLAESELFGYEDGAFTGAKKGGKPGFFELAHNGTIFLDEIGDASPSIQATLLRVIQEKQILRVGGTQLIPINVRIIAATNKNLLKLVENGHFREDLYYRLNVLPLHLPPLRERKEDILPLVEYFLRKQFSTPVFLEEKVIEHFRSYDWPGNIRELENSVYYLSAVIKGQTIGIEDLPTKFLKIKPESDFSIVEKLEKEGSLQEFYWLLSYLYLAKQHHWNTGRLSMESYFINEKKIRFSAQQIKSRMLILKKYQLVEIGSTRQGSWITNLGIEAMNSIKC</sequence>
<dbReference type="SUPFAM" id="SSF55785">
    <property type="entry name" value="PYP-like sensor domain (PAS domain)"/>
    <property type="match status" value="1"/>
</dbReference>
<dbReference type="GO" id="GO:0005524">
    <property type="term" value="F:ATP binding"/>
    <property type="evidence" value="ECO:0007669"/>
    <property type="project" value="UniProtKB-KW"/>
</dbReference>
<dbReference type="PANTHER" id="PTHR32071">
    <property type="entry name" value="TRANSCRIPTIONAL REGULATORY PROTEIN"/>
    <property type="match status" value="1"/>
</dbReference>
<dbReference type="InterPro" id="IPR058031">
    <property type="entry name" value="AAA_lid_NorR"/>
</dbReference>
<evidence type="ECO:0000256" key="3">
    <source>
        <dbReference type="ARBA" id="ARBA00023015"/>
    </source>
</evidence>
<dbReference type="InterPro" id="IPR027417">
    <property type="entry name" value="P-loop_NTPase"/>
</dbReference>
<dbReference type="AlphaFoldDB" id="A0A9C7G5Z5"/>
<dbReference type="PROSITE" id="PS50045">
    <property type="entry name" value="SIGMA54_INTERACT_4"/>
    <property type="match status" value="1"/>
</dbReference>
<dbReference type="InterPro" id="IPR035965">
    <property type="entry name" value="PAS-like_dom_sf"/>
</dbReference>
<evidence type="ECO:0000256" key="1">
    <source>
        <dbReference type="ARBA" id="ARBA00022741"/>
    </source>
</evidence>
<evidence type="ECO:0000313" key="8">
    <source>
        <dbReference type="Proteomes" id="UP000789845"/>
    </source>
</evidence>
<dbReference type="PROSITE" id="PS00676">
    <property type="entry name" value="SIGMA54_INTERACT_2"/>
    <property type="match status" value="1"/>
</dbReference>
<dbReference type="GO" id="GO:0003677">
    <property type="term" value="F:DNA binding"/>
    <property type="evidence" value="ECO:0007669"/>
    <property type="project" value="UniProtKB-KW"/>
</dbReference>
<keyword evidence="8" id="KW-1185">Reference proteome</keyword>
<comment type="caution">
    <text evidence="7">The sequence shown here is derived from an EMBL/GenBank/DDBJ whole genome shotgun (WGS) entry which is preliminary data.</text>
</comment>
<dbReference type="Proteomes" id="UP000789845">
    <property type="component" value="Unassembled WGS sequence"/>
</dbReference>
<protein>
    <submittedName>
        <fullName evidence="7">Anaerobic nitric oxide reductase transcription regulator NorR</fullName>
    </submittedName>
</protein>
<dbReference type="EMBL" id="CAKJTG010000001">
    <property type="protein sequence ID" value="CAG9606534.1"/>
    <property type="molecule type" value="Genomic_DNA"/>
</dbReference>
<dbReference type="PROSITE" id="PS00688">
    <property type="entry name" value="SIGMA54_INTERACT_3"/>
    <property type="match status" value="1"/>
</dbReference>
<keyword evidence="3" id="KW-0805">Transcription regulation</keyword>
<keyword evidence="4" id="KW-0238">DNA-binding</keyword>
<dbReference type="FunFam" id="3.40.50.300:FF:000006">
    <property type="entry name" value="DNA-binding transcriptional regulator NtrC"/>
    <property type="match status" value="1"/>
</dbReference>
<keyword evidence="1" id="KW-0547">Nucleotide-binding</keyword>
<dbReference type="RefSeq" id="WP_230494815.1">
    <property type="nucleotide sequence ID" value="NZ_CAKJTG010000001.1"/>
</dbReference>
<evidence type="ECO:0000313" key="7">
    <source>
        <dbReference type="EMBL" id="CAG9606534.1"/>
    </source>
</evidence>
<dbReference type="Pfam" id="PF00158">
    <property type="entry name" value="Sigma54_activat"/>
    <property type="match status" value="1"/>
</dbReference>
<proteinExistence type="predicted"/>